<name>A0AAP0L9N5_9MAGN</name>
<comment type="caution">
    <text evidence="2">The sequence shown here is derived from an EMBL/GenBank/DDBJ whole genome shotgun (WGS) entry which is preliminary data.</text>
</comment>
<reference evidence="2 3" key="1">
    <citation type="submission" date="2024-01" db="EMBL/GenBank/DDBJ databases">
        <title>Genome assemblies of Stephania.</title>
        <authorList>
            <person name="Yang L."/>
        </authorList>
    </citation>
    <scope>NUCLEOTIDE SEQUENCE [LARGE SCALE GENOMIC DNA]</scope>
    <source>
        <strain evidence="2">JXDWG</strain>
        <tissue evidence="2">Leaf</tissue>
    </source>
</reference>
<feature type="compositionally biased region" description="Basic residues" evidence="1">
    <location>
        <begin position="1"/>
        <end position="11"/>
    </location>
</feature>
<feature type="region of interest" description="Disordered" evidence="1">
    <location>
        <begin position="47"/>
        <end position="79"/>
    </location>
</feature>
<evidence type="ECO:0000313" key="3">
    <source>
        <dbReference type="Proteomes" id="UP001419268"/>
    </source>
</evidence>
<sequence length="79" mass="8803">MERVRNRRKKEGIREGREDGAWTPARSDDWQRVSAAGVAAQQLCDAARRHDEAAWAQQRRPAAAVESGDRQRPGCGSSD</sequence>
<gene>
    <name evidence="2" type="ORF">Scep_001573</name>
</gene>
<keyword evidence="3" id="KW-1185">Reference proteome</keyword>
<proteinExistence type="predicted"/>
<dbReference type="Proteomes" id="UP001419268">
    <property type="component" value="Unassembled WGS sequence"/>
</dbReference>
<evidence type="ECO:0000313" key="2">
    <source>
        <dbReference type="EMBL" id="KAK9166382.1"/>
    </source>
</evidence>
<protein>
    <submittedName>
        <fullName evidence="2">Uncharacterized protein</fullName>
    </submittedName>
</protein>
<feature type="region of interest" description="Disordered" evidence="1">
    <location>
        <begin position="1"/>
        <end position="26"/>
    </location>
</feature>
<evidence type="ECO:0000256" key="1">
    <source>
        <dbReference type="SAM" id="MobiDB-lite"/>
    </source>
</evidence>
<dbReference type="EMBL" id="JBBNAG010000001">
    <property type="protein sequence ID" value="KAK9166382.1"/>
    <property type="molecule type" value="Genomic_DNA"/>
</dbReference>
<dbReference type="AlphaFoldDB" id="A0AAP0L9N5"/>
<organism evidence="2 3">
    <name type="scientific">Stephania cephalantha</name>
    <dbReference type="NCBI Taxonomy" id="152367"/>
    <lineage>
        <taxon>Eukaryota</taxon>
        <taxon>Viridiplantae</taxon>
        <taxon>Streptophyta</taxon>
        <taxon>Embryophyta</taxon>
        <taxon>Tracheophyta</taxon>
        <taxon>Spermatophyta</taxon>
        <taxon>Magnoliopsida</taxon>
        <taxon>Ranunculales</taxon>
        <taxon>Menispermaceae</taxon>
        <taxon>Menispermoideae</taxon>
        <taxon>Cissampelideae</taxon>
        <taxon>Stephania</taxon>
    </lineage>
</organism>
<feature type="compositionally biased region" description="Basic and acidic residues" evidence="1">
    <location>
        <begin position="12"/>
        <end position="26"/>
    </location>
</feature>
<feature type="compositionally biased region" description="Low complexity" evidence="1">
    <location>
        <begin position="54"/>
        <end position="64"/>
    </location>
</feature>
<accession>A0AAP0L9N5</accession>